<dbReference type="Proteomes" id="UP001377972">
    <property type="component" value="Unassembled WGS sequence"/>
</dbReference>
<organism evidence="1 2">
    <name type="scientific">Pseudoalteromonas lipolytica</name>
    <dbReference type="NCBI Taxonomy" id="570156"/>
    <lineage>
        <taxon>Bacteria</taxon>
        <taxon>Pseudomonadati</taxon>
        <taxon>Pseudomonadota</taxon>
        <taxon>Gammaproteobacteria</taxon>
        <taxon>Alteromonadales</taxon>
        <taxon>Pseudoalteromonadaceae</taxon>
        <taxon>Pseudoalteromonas</taxon>
    </lineage>
</organism>
<dbReference type="PROSITE" id="PS51257">
    <property type="entry name" value="PROKAR_LIPOPROTEIN"/>
    <property type="match status" value="1"/>
</dbReference>
<evidence type="ECO:0000313" key="1">
    <source>
        <dbReference type="EMBL" id="MEJ6495200.1"/>
    </source>
</evidence>
<accession>A0ABU8SQ93</accession>
<dbReference type="RefSeq" id="WP_063704090.1">
    <property type="nucleotide sequence ID" value="NZ_JAQPZS010000003.1"/>
</dbReference>
<dbReference type="EMBL" id="JAQPZS010000003">
    <property type="protein sequence ID" value="MEJ6495200.1"/>
    <property type="molecule type" value="Genomic_DNA"/>
</dbReference>
<keyword evidence="2" id="KW-1185">Reference proteome</keyword>
<proteinExistence type="predicted"/>
<sequence>MEVKKILILTLLLTGCSSMPTPDELSKTVPDTVNSSYNEPTVVAKCIAEKWENYSNLFGNAIITSRKLGDGVRVAMHTPTAGLYFMADINKTEQGSKTKTWTRESLRSYVQDEFDAVVNCQS</sequence>
<protein>
    <recommendedName>
        <fullName evidence="3">Lipoprotein</fullName>
    </recommendedName>
</protein>
<gene>
    <name evidence="1" type="ORF">PQI24_04115</name>
</gene>
<evidence type="ECO:0008006" key="3">
    <source>
        <dbReference type="Google" id="ProtNLM"/>
    </source>
</evidence>
<evidence type="ECO:0000313" key="2">
    <source>
        <dbReference type="Proteomes" id="UP001377972"/>
    </source>
</evidence>
<reference evidence="1 2" key="1">
    <citation type="submission" date="2023-01" db="EMBL/GenBank/DDBJ databases">
        <title>Trichodesmium-associated heterotrophic epibiont bacteria.</title>
        <authorList>
            <person name="Cleveland C.S."/>
            <person name="Webb E.A."/>
        </authorList>
    </citation>
    <scope>NUCLEOTIDE SEQUENCE [LARGE SCALE GENOMIC DNA]</scope>
    <source>
        <strain evidence="1 2">USCH2</strain>
    </source>
</reference>
<name>A0ABU8SQ93_9GAMM</name>
<comment type="caution">
    <text evidence="1">The sequence shown here is derived from an EMBL/GenBank/DDBJ whole genome shotgun (WGS) entry which is preliminary data.</text>
</comment>